<dbReference type="Gene3D" id="3.40.50.10140">
    <property type="entry name" value="Toll/interleukin-1 receptor homology (TIR) domain"/>
    <property type="match status" value="1"/>
</dbReference>
<name>A0A2U3PUD6_9BRAD</name>
<gene>
    <name evidence="2" type="ORF">BRAD3257_1641</name>
</gene>
<dbReference type="AlphaFoldDB" id="A0A2U3PUD6"/>
<feature type="domain" description="TIR" evidence="1">
    <location>
        <begin position="3"/>
        <end position="84"/>
    </location>
</feature>
<dbReference type="KEGG" id="bvz:BRAD3257_1641"/>
<dbReference type="InterPro" id="IPR000157">
    <property type="entry name" value="TIR_dom"/>
</dbReference>
<proteinExistence type="predicted"/>
<protein>
    <recommendedName>
        <fullName evidence="1">TIR domain-containing protein</fullName>
    </recommendedName>
</protein>
<evidence type="ECO:0000313" key="2">
    <source>
        <dbReference type="EMBL" id="SPP92763.1"/>
    </source>
</evidence>
<dbReference type="Proteomes" id="UP000246085">
    <property type="component" value="Chromosome BRAD3257"/>
</dbReference>
<dbReference type="EMBL" id="LS398110">
    <property type="protein sequence ID" value="SPP92763.1"/>
    <property type="molecule type" value="Genomic_DNA"/>
</dbReference>
<dbReference type="Pfam" id="PF13676">
    <property type="entry name" value="TIR_2"/>
    <property type="match status" value="1"/>
</dbReference>
<dbReference type="SUPFAM" id="SSF52200">
    <property type="entry name" value="Toll/Interleukin receptor TIR domain"/>
    <property type="match status" value="1"/>
</dbReference>
<dbReference type="RefSeq" id="WP_122401309.1">
    <property type="nucleotide sequence ID" value="NZ_LS398110.1"/>
</dbReference>
<evidence type="ECO:0000313" key="3">
    <source>
        <dbReference type="Proteomes" id="UP000246085"/>
    </source>
</evidence>
<reference evidence="2 3" key="1">
    <citation type="submission" date="2018-03" db="EMBL/GenBank/DDBJ databases">
        <authorList>
            <person name="Gully D."/>
        </authorList>
    </citation>
    <scope>NUCLEOTIDE SEQUENCE [LARGE SCALE GENOMIC DNA]</scope>
    <source>
        <strain evidence="2">ORS3257</strain>
    </source>
</reference>
<dbReference type="GO" id="GO:0007165">
    <property type="term" value="P:signal transduction"/>
    <property type="evidence" value="ECO:0007669"/>
    <property type="project" value="InterPro"/>
</dbReference>
<dbReference type="InterPro" id="IPR035897">
    <property type="entry name" value="Toll_tir_struct_dom_sf"/>
</dbReference>
<organism evidence="2 3">
    <name type="scientific">Bradyrhizobium vignae</name>
    <dbReference type="NCBI Taxonomy" id="1549949"/>
    <lineage>
        <taxon>Bacteria</taxon>
        <taxon>Pseudomonadati</taxon>
        <taxon>Pseudomonadota</taxon>
        <taxon>Alphaproteobacteria</taxon>
        <taxon>Hyphomicrobiales</taxon>
        <taxon>Nitrobacteraceae</taxon>
        <taxon>Bradyrhizobium</taxon>
    </lineage>
</organism>
<accession>A0A2U3PUD6</accession>
<evidence type="ECO:0000259" key="1">
    <source>
        <dbReference type="Pfam" id="PF13676"/>
    </source>
</evidence>
<sequence>MKIFISHQSADSTLAGDIAHRLRITHQIDCYLDLIDPEASKTGDKLGEHLREQLGLCTQLLAVVSQNTKSSWWVPWEIGISTEKDQPIATYAGDNTTLPEYLRKWPYLRSMVELDGYAQVSKAADRTFTRERPFKVEARARQTATQQFYRDLRARLGQ</sequence>